<keyword evidence="2" id="KW-0999">Mitochondrion inner membrane</keyword>
<feature type="transmembrane region" description="Helical" evidence="5">
    <location>
        <begin position="29"/>
        <end position="49"/>
    </location>
</feature>
<gene>
    <name evidence="6" type="ORF">BK809_0001326</name>
</gene>
<keyword evidence="3" id="KW-0496">Mitochondrion</keyword>
<organism evidence="6 7">
    <name type="scientific">Diplodia seriata</name>
    <dbReference type="NCBI Taxonomy" id="420778"/>
    <lineage>
        <taxon>Eukaryota</taxon>
        <taxon>Fungi</taxon>
        <taxon>Dikarya</taxon>
        <taxon>Ascomycota</taxon>
        <taxon>Pezizomycotina</taxon>
        <taxon>Dothideomycetes</taxon>
        <taxon>Dothideomycetes incertae sedis</taxon>
        <taxon>Botryosphaeriales</taxon>
        <taxon>Botryosphaeriaceae</taxon>
        <taxon>Diplodia</taxon>
    </lineage>
</organism>
<reference evidence="6 7" key="1">
    <citation type="submission" date="2017-01" db="EMBL/GenBank/DDBJ databases">
        <title>Draft genome sequence of Diplodia seriata F98.1, a fungal species involved in grapevine trunk diseases.</title>
        <authorList>
            <person name="Robert-Siegwald G."/>
            <person name="Vallet J."/>
            <person name="Abou-Mansour E."/>
            <person name="Xu J."/>
            <person name="Rey P."/>
            <person name="Bertsch C."/>
            <person name="Rego C."/>
            <person name="Larignon P."/>
            <person name="Fontaine F."/>
            <person name="Lebrun M.-H."/>
        </authorList>
    </citation>
    <scope>NUCLEOTIDE SEQUENCE [LARGE SCALE GENOMIC DNA]</scope>
    <source>
        <strain evidence="6 7">F98.1</strain>
    </source>
</reference>
<dbReference type="STRING" id="420778.A0A1S8B987"/>
<name>A0A1S8B987_9PEZI</name>
<evidence type="ECO:0000256" key="5">
    <source>
        <dbReference type="SAM" id="Phobius"/>
    </source>
</evidence>
<dbReference type="EMBL" id="MSZU01000106">
    <property type="protein sequence ID" value="OMP83943.1"/>
    <property type="molecule type" value="Genomic_DNA"/>
</dbReference>
<evidence type="ECO:0000256" key="2">
    <source>
        <dbReference type="ARBA" id="ARBA00022792"/>
    </source>
</evidence>
<comment type="caution">
    <text evidence="6">The sequence shown here is derived from an EMBL/GenBank/DDBJ whole genome shotgun (WGS) entry which is preliminary data.</text>
</comment>
<protein>
    <submittedName>
        <fullName evidence="6">Uncharacterized protein</fullName>
    </submittedName>
</protein>
<dbReference type="AlphaFoldDB" id="A0A1S8B987"/>
<dbReference type="Pfam" id="PF02238">
    <property type="entry name" value="COX7a"/>
    <property type="match status" value="1"/>
</dbReference>
<dbReference type="OrthoDB" id="5511599at2759"/>
<sequence length="77" mass="9387">RENRVPYYQRLFQKHDGIRQWNKTARSRAILMPYYIMLWGGFGASMYMMCRQVLVRWFFGSPRTNADDVLQGKKTWY</sequence>
<keyword evidence="4 5" id="KW-0472">Membrane</keyword>
<dbReference type="GO" id="GO:0005743">
    <property type="term" value="C:mitochondrial inner membrane"/>
    <property type="evidence" value="ECO:0007669"/>
    <property type="project" value="UniProtKB-SubCell"/>
</dbReference>
<proteinExistence type="predicted"/>
<keyword evidence="5" id="KW-1133">Transmembrane helix</keyword>
<evidence type="ECO:0000256" key="3">
    <source>
        <dbReference type="ARBA" id="ARBA00023128"/>
    </source>
</evidence>
<comment type="subcellular location">
    <subcellularLocation>
        <location evidence="1">Mitochondrion inner membrane</location>
    </subcellularLocation>
</comment>
<dbReference type="InterPro" id="IPR039297">
    <property type="entry name" value="COX7a"/>
</dbReference>
<evidence type="ECO:0000313" key="7">
    <source>
        <dbReference type="Proteomes" id="UP000190776"/>
    </source>
</evidence>
<accession>A0A1S8B987</accession>
<feature type="non-terminal residue" evidence="6">
    <location>
        <position position="1"/>
    </location>
</feature>
<evidence type="ECO:0000256" key="4">
    <source>
        <dbReference type="ARBA" id="ARBA00023136"/>
    </source>
</evidence>
<evidence type="ECO:0000256" key="1">
    <source>
        <dbReference type="ARBA" id="ARBA00004273"/>
    </source>
</evidence>
<keyword evidence="5" id="KW-0812">Transmembrane</keyword>
<dbReference type="Proteomes" id="UP000190776">
    <property type="component" value="Unassembled WGS sequence"/>
</dbReference>
<evidence type="ECO:0000313" key="6">
    <source>
        <dbReference type="EMBL" id="OMP83943.1"/>
    </source>
</evidence>